<dbReference type="EMBL" id="VICD02000310">
    <property type="protein sequence ID" value="KAB8164877.1"/>
    <property type="molecule type" value="Genomic_DNA"/>
</dbReference>
<evidence type="ECO:0000256" key="4">
    <source>
        <dbReference type="SAM" id="MobiDB-lite"/>
    </source>
</evidence>
<dbReference type="InterPro" id="IPR056413">
    <property type="entry name" value="TPR_CcmH_CycH"/>
</dbReference>
<keyword evidence="3" id="KW-0802">TPR repeat</keyword>
<dbReference type="PANTHER" id="PTHR47870:SF1">
    <property type="entry name" value="CYTOCHROME C-TYPE BIOGENESIS PROTEIN CCMH"/>
    <property type="match status" value="1"/>
</dbReference>
<dbReference type="PANTHER" id="PTHR47870">
    <property type="entry name" value="CYTOCHROME C-TYPE BIOGENESIS PROTEIN CCMH"/>
    <property type="match status" value="1"/>
</dbReference>
<feature type="region of interest" description="Disordered" evidence="4">
    <location>
        <begin position="1"/>
        <end position="31"/>
    </location>
</feature>
<evidence type="ECO:0000259" key="7">
    <source>
        <dbReference type="Pfam" id="PF23914"/>
    </source>
</evidence>
<gene>
    <name evidence="8" type="ORF">FKV24_017395</name>
</gene>
<proteinExistence type="predicted"/>
<dbReference type="Proteomes" id="UP000320431">
    <property type="component" value="Unassembled WGS sequence"/>
</dbReference>
<dbReference type="SUPFAM" id="SSF48452">
    <property type="entry name" value="TPR-like"/>
    <property type="match status" value="1"/>
</dbReference>
<dbReference type="InterPro" id="IPR056412">
    <property type="entry name" value="Ig_CycH"/>
</dbReference>
<dbReference type="InterPro" id="IPR011990">
    <property type="entry name" value="TPR-like_helical_dom_sf"/>
</dbReference>
<evidence type="ECO:0000256" key="2">
    <source>
        <dbReference type="ARBA" id="ARBA00022748"/>
    </source>
</evidence>
<feature type="domain" description="Cytochrome c-type biogenesis protein H Ig-like" evidence="6">
    <location>
        <begin position="264"/>
        <end position="371"/>
    </location>
</feature>
<evidence type="ECO:0000313" key="8">
    <source>
        <dbReference type="EMBL" id="KAB8164877.1"/>
    </source>
</evidence>
<keyword evidence="5" id="KW-0812">Transmembrane</keyword>
<evidence type="ECO:0000313" key="9">
    <source>
        <dbReference type="Proteomes" id="UP000320431"/>
    </source>
</evidence>
<accession>A0A507ZXD0</accession>
<organism evidence="8 9">
    <name type="scientific">Marilutibacter maris</name>
    <dbReference type="NCBI Taxonomy" id="1605891"/>
    <lineage>
        <taxon>Bacteria</taxon>
        <taxon>Pseudomonadati</taxon>
        <taxon>Pseudomonadota</taxon>
        <taxon>Gammaproteobacteria</taxon>
        <taxon>Lysobacterales</taxon>
        <taxon>Lysobacteraceae</taxon>
        <taxon>Marilutibacter</taxon>
    </lineage>
</organism>
<feature type="domain" description="Cytochrome c-type biogenesis protein H TPR" evidence="7">
    <location>
        <begin position="104"/>
        <end position="230"/>
    </location>
</feature>
<evidence type="ECO:0000256" key="1">
    <source>
        <dbReference type="ARBA" id="ARBA00022737"/>
    </source>
</evidence>
<keyword evidence="5" id="KW-1133">Transmembrane helix</keyword>
<dbReference type="Pfam" id="PF23892">
    <property type="entry name" value="Ig_CycH"/>
    <property type="match status" value="1"/>
</dbReference>
<feature type="transmembrane region" description="Helical" evidence="5">
    <location>
        <begin position="73"/>
        <end position="90"/>
    </location>
</feature>
<dbReference type="PROSITE" id="PS50005">
    <property type="entry name" value="TPR"/>
    <property type="match status" value="1"/>
</dbReference>
<dbReference type="Gene3D" id="1.25.40.10">
    <property type="entry name" value="Tetratricopeptide repeat domain"/>
    <property type="match status" value="1"/>
</dbReference>
<dbReference type="AlphaFoldDB" id="A0A507ZXD0"/>
<evidence type="ECO:0000256" key="5">
    <source>
        <dbReference type="SAM" id="Phobius"/>
    </source>
</evidence>
<sequence>MVRPPGAVADRRHRRRGDRAPPRQRSTGPARRFAGMVMDTPTALFIALAATLAVVALGYVLRPLWRGARGVGATLLIALVVLTGTVYTTIGTPEALDPARRAAPQTLDDAITQLEIKLDQDPAQPEGWRLLAGAYASKGDLEEASKAYARAVQHAPDDPDLLAEAAEARAMAAPQRRFDAKAVSLLERAIALQPMHQRARWFLGIAHRQSEQPAEAVKVWEPLLDVVDARTAAALREQIDLARQEAGLPPLPAAEPAVETAPTVTVAVSLDPQLGMQLPAGATLFVIARQPDGSPMPVAVKKLPVTQFPLTVGLGDGDSPMPTMKLSQLQHVELIARISASGNAMPASGDFASQPVRIDTDKAASAALLIDQVVP</sequence>
<reference evidence="8 9" key="1">
    <citation type="submission" date="2019-10" db="EMBL/GenBank/DDBJ databases">
        <title>Lysobacter alkalisoli sp. nov., isolated from saline-alkaline soil.</title>
        <authorList>
            <person name="Sun J.-Q."/>
        </authorList>
    </citation>
    <scope>NUCLEOTIDE SEQUENCE [LARGE SCALE GENOMIC DNA]</scope>
    <source>
        <strain evidence="8 9">KCTC 42381</strain>
    </source>
</reference>
<dbReference type="InterPro" id="IPR019734">
    <property type="entry name" value="TPR_rpt"/>
</dbReference>
<comment type="caution">
    <text evidence="8">The sequence shown here is derived from an EMBL/GenBank/DDBJ whole genome shotgun (WGS) entry which is preliminary data.</text>
</comment>
<evidence type="ECO:0000259" key="6">
    <source>
        <dbReference type="Pfam" id="PF23892"/>
    </source>
</evidence>
<keyword evidence="2" id="KW-0201">Cytochrome c-type biogenesis</keyword>
<dbReference type="InterPro" id="IPR051263">
    <property type="entry name" value="C-type_cytochrome_biogenesis"/>
</dbReference>
<dbReference type="Pfam" id="PF23914">
    <property type="entry name" value="TPR_CcmH_CycH"/>
    <property type="match status" value="1"/>
</dbReference>
<dbReference type="SMART" id="SM00028">
    <property type="entry name" value="TPR"/>
    <property type="match status" value="1"/>
</dbReference>
<protein>
    <submittedName>
        <fullName evidence="8">Tetratricopeptide repeat protein</fullName>
    </submittedName>
</protein>
<evidence type="ECO:0000256" key="3">
    <source>
        <dbReference type="ARBA" id="ARBA00022803"/>
    </source>
</evidence>
<name>A0A507ZXD0_9GAMM</name>
<feature type="transmembrane region" description="Helical" evidence="5">
    <location>
        <begin position="42"/>
        <end position="61"/>
    </location>
</feature>
<keyword evidence="1" id="KW-0677">Repeat</keyword>
<dbReference type="GO" id="GO:0017004">
    <property type="term" value="P:cytochrome complex assembly"/>
    <property type="evidence" value="ECO:0007669"/>
    <property type="project" value="UniProtKB-KW"/>
</dbReference>
<keyword evidence="5" id="KW-0472">Membrane</keyword>